<keyword evidence="1 2" id="KW-0129">CBS domain</keyword>
<dbReference type="InterPro" id="IPR000644">
    <property type="entry name" value="CBS_dom"/>
</dbReference>
<evidence type="ECO:0000259" key="3">
    <source>
        <dbReference type="PROSITE" id="PS51371"/>
    </source>
</evidence>
<dbReference type="SMART" id="SM00116">
    <property type="entry name" value="CBS"/>
    <property type="match status" value="2"/>
</dbReference>
<dbReference type="CDD" id="cd04623">
    <property type="entry name" value="CBS_pair_bac_euk"/>
    <property type="match status" value="1"/>
</dbReference>
<keyword evidence="5" id="KW-1185">Reference proteome</keyword>
<dbReference type="PROSITE" id="PS51371">
    <property type="entry name" value="CBS"/>
    <property type="match status" value="2"/>
</dbReference>
<dbReference type="InterPro" id="IPR044725">
    <property type="entry name" value="CBSX3_CBS_dom"/>
</dbReference>
<evidence type="ECO:0000256" key="2">
    <source>
        <dbReference type="PROSITE-ProRule" id="PRU00703"/>
    </source>
</evidence>
<dbReference type="RefSeq" id="WP_090970566.1">
    <property type="nucleotide sequence ID" value="NZ_FOLL01000001.1"/>
</dbReference>
<name>A0A1I1EG27_9SPHI</name>
<dbReference type="SUPFAM" id="SSF54631">
    <property type="entry name" value="CBS-domain pair"/>
    <property type="match status" value="1"/>
</dbReference>
<dbReference type="OrthoDB" id="9802114at2"/>
<feature type="domain" description="CBS" evidence="3">
    <location>
        <begin position="76"/>
        <end position="132"/>
    </location>
</feature>
<dbReference type="Gene3D" id="3.10.580.10">
    <property type="entry name" value="CBS-domain"/>
    <property type="match status" value="1"/>
</dbReference>
<reference evidence="4 5" key="1">
    <citation type="submission" date="2016-10" db="EMBL/GenBank/DDBJ databases">
        <authorList>
            <person name="de Groot N.N."/>
        </authorList>
    </citation>
    <scope>NUCLEOTIDE SEQUENCE [LARGE SCALE GENOMIC DNA]</scope>
    <source>
        <strain evidence="4 5">DSM 22900</strain>
    </source>
</reference>
<dbReference type="InterPro" id="IPR051257">
    <property type="entry name" value="Diverse_CBS-Domain"/>
</dbReference>
<dbReference type="EMBL" id="FOLL01000001">
    <property type="protein sequence ID" value="SFB83903.1"/>
    <property type="molecule type" value="Genomic_DNA"/>
</dbReference>
<sequence length="142" mass="16115">MKSVKHILDNKPAAVHSVTPNTSVFDGLNIMMERNISALLIIEDDLLQGIFTERDYARKIILQGKSSRDTPMHEVMTTHPQTITLQESMDRCMQLMTENHFRHLPVVDGSRVVGMVSIGDLVKHIIEDQQQTISQLESYINS</sequence>
<dbReference type="Pfam" id="PF00571">
    <property type="entry name" value="CBS"/>
    <property type="match status" value="2"/>
</dbReference>
<gene>
    <name evidence="4" type="ORF">SAMN05421747_101439</name>
</gene>
<dbReference type="STRING" id="623281.SAMN05421747_101439"/>
<protein>
    <submittedName>
        <fullName evidence="4">CBS domain-containing protein</fullName>
    </submittedName>
</protein>
<dbReference type="PANTHER" id="PTHR43080:SF2">
    <property type="entry name" value="CBS DOMAIN-CONTAINING PROTEIN"/>
    <property type="match status" value="1"/>
</dbReference>
<evidence type="ECO:0000313" key="5">
    <source>
        <dbReference type="Proteomes" id="UP000199577"/>
    </source>
</evidence>
<dbReference type="PANTHER" id="PTHR43080">
    <property type="entry name" value="CBS DOMAIN-CONTAINING PROTEIN CBSX3, MITOCHONDRIAL"/>
    <property type="match status" value="1"/>
</dbReference>
<dbReference type="InterPro" id="IPR046342">
    <property type="entry name" value="CBS_dom_sf"/>
</dbReference>
<feature type="domain" description="CBS" evidence="3">
    <location>
        <begin position="10"/>
        <end position="67"/>
    </location>
</feature>
<evidence type="ECO:0000313" key="4">
    <source>
        <dbReference type="EMBL" id="SFB83903.1"/>
    </source>
</evidence>
<dbReference type="Proteomes" id="UP000199577">
    <property type="component" value="Unassembled WGS sequence"/>
</dbReference>
<organism evidence="4 5">
    <name type="scientific">Parapedobacter composti</name>
    <dbReference type="NCBI Taxonomy" id="623281"/>
    <lineage>
        <taxon>Bacteria</taxon>
        <taxon>Pseudomonadati</taxon>
        <taxon>Bacteroidota</taxon>
        <taxon>Sphingobacteriia</taxon>
        <taxon>Sphingobacteriales</taxon>
        <taxon>Sphingobacteriaceae</taxon>
        <taxon>Parapedobacter</taxon>
    </lineage>
</organism>
<proteinExistence type="predicted"/>
<evidence type="ECO:0000256" key="1">
    <source>
        <dbReference type="ARBA" id="ARBA00023122"/>
    </source>
</evidence>
<accession>A0A1I1EG27</accession>
<dbReference type="AlphaFoldDB" id="A0A1I1EG27"/>